<comment type="caution">
    <text evidence="10">The sequence shown here is derived from an EMBL/GenBank/DDBJ whole genome shotgun (WGS) entry which is preliminary data.</text>
</comment>
<dbReference type="Gene3D" id="3.40.50.300">
    <property type="entry name" value="P-loop containing nucleotide triphosphate hydrolases"/>
    <property type="match status" value="2"/>
</dbReference>
<feature type="domain" description="AAA+ ATPase" evidence="9">
    <location>
        <begin position="39"/>
        <end position="222"/>
    </location>
</feature>
<evidence type="ECO:0000256" key="8">
    <source>
        <dbReference type="SAM" id="MobiDB-lite"/>
    </source>
</evidence>
<sequence>MQLPLGRVEFTPRDGFDPASWYLEVPAIAELCGRGVEFTNPVTVIVGENGVGKSTLVEAVAGAWQSGFTGAQDRMWSAGGSAEDTDLPWHLTCVGARPRPHGGCFLRAETMHAVFARADADRVRSADQGFDELSHGQSFLHYVAERPVGVGLWILDEPEAALSFRSCLALLGVIGDLVAEGSQVIVATHSPVLAACPGPTSGNSPRTASSTRPGRTWTGSATGAPSWTPRTVTCAISELGAVPHPGRFS</sequence>
<dbReference type="SUPFAM" id="SSF52540">
    <property type="entry name" value="P-loop containing nucleoside triphosphate hydrolases"/>
    <property type="match status" value="1"/>
</dbReference>
<evidence type="ECO:0000256" key="4">
    <source>
        <dbReference type="ARBA" id="ARBA00022496"/>
    </source>
</evidence>
<evidence type="ECO:0000256" key="7">
    <source>
        <dbReference type="ARBA" id="ARBA00023136"/>
    </source>
</evidence>
<organism evidence="10 11">
    <name type="scientific">Rhodococcus olei</name>
    <dbReference type="NCBI Taxonomy" id="2161675"/>
    <lineage>
        <taxon>Bacteria</taxon>
        <taxon>Bacillati</taxon>
        <taxon>Actinomycetota</taxon>
        <taxon>Actinomycetes</taxon>
        <taxon>Mycobacteriales</taxon>
        <taxon>Nocardiaceae</taxon>
        <taxon>Rhodococcus</taxon>
    </lineage>
</organism>
<dbReference type="PANTHER" id="PTHR42771:SF2">
    <property type="entry name" value="IRON(3+)-HYDROXAMATE IMPORT ATP-BINDING PROTEIN FHUC"/>
    <property type="match status" value="1"/>
</dbReference>
<keyword evidence="7" id="KW-0472">Membrane</keyword>
<dbReference type="InterPro" id="IPR038729">
    <property type="entry name" value="Rad50/SbcC_AAA"/>
</dbReference>
<evidence type="ECO:0000313" key="10">
    <source>
        <dbReference type="EMBL" id="GAA4477508.1"/>
    </source>
</evidence>
<evidence type="ECO:0000259" key="9">
    <source>
        <dbReference type="SMART" id="SM00382"/>
    </source>
</evidence>
<dbReference type="SMART" id="SM00382">
    <property type="entry name" value="AAA"/>
    <property type="match status" value="1"/>
</dbReference>
<reference evidence="11" key="1">
    <citation type="journal article" date="2019" name="Int. J. Syst. Evol. Microbiol.">
        <title>The Global Catalogue of Microorganisms (GCM) 10K type strain sequencing project: providing services to taxonomists for standard genome sequencing and annotation.</title>
        <authorList>
            <consortium name="The Broad Institute Genomics Platform"/>
            <consortium name="The Broad Institute Genome Sequencing Center for Infectious Disease"/>
            <person name="Wu L."/>
            <person name="Ma J."/>
        </authorList>
    </citation>
    <scope>NUCLEOTIDE SEQUENCE [LARGE SCALE GENOMIC DNA]</scope>
    <source>
        <strain evidence="11">JCM 32206</strain>
    </source>
</reference>
<keyword evidence="3" id="KW-1003">Cell membrane</keyword>
<keyword evidence="5" id="KW-0408">Iron</keyword>
<comment type="subcellular location">
    <subcellularLocation>
        <location evidence="1">Cell membrane</location>
        <topology evidence="1">Peripheral membrane protein</topology>
    </subcellularLocation>
</comment>
<dbReference type="Proteomes" id="UP001501183">
    <property type="component" value="Unassembled WGS sequence"/>
</dbReference>
<dbReference type="InterPro" id="IPR027417">
    <property type="entry name" value="P-loop_NTPase"/>
</dbReference>
<name>A0ABP8NXX3_9NOCA</name>
<evidence type="ECO:0000256" key="3">
    <source>
        <dbReference type="ARBA" id="ARBA00022475"/>
    </source>
</evidence>
<feature type="compositionally biased region" description="Polar residues" evidence="8">
    <location>
        <begin position="200"/>
        <end position="226"/>
    </location>
</feature>
<gene>
    <name evidence="10" type="ORF">GCM10023094_19890</name>
</gene>
<dbReference type="Pfam" id="PF13476">
    <property type="entry name" value="AAA_23"/>
    <property type="match status" value="1"/>
</dbReference>
<keyword evidence="6" id="KW-0406">Ion transport</keyword>
<keyword evidence="2" id="KW-0813">Transport</keyword>
<dbReference type="InterPro" id="IPR051535">
    <property type="entry name" value="Siderophore_ABC-ATPase"/>
</dbReference>
<keyword evidence="11" id="KW-1185">Reference proteome</keyword>
<dbReference type="InterPro" id="IPR003593">
    <property type="entry name" value="AAA+_ATPase"/>
</dbReference>
<protein>
    <recommendedName>
        <fullName evidence="9">AAA+ ATPase domain-containing protein</fullName>
    </recommendedName>
</protein>
<dbReference type="EMBL" id="BAABFB010000030">
    <property type="protein sequence ID" value="GAA4477508.1"/>
    <property type="molecule type" value="Genomic_DNA"/>
</dbReference>
<evidence type="ECO:0000313" key="11">
    <source>
        <dbReference type="Proteomes" id="UP001501183"/>
    </source>
</evidence>
<evidence type="ECO:0000256" key="2">
    <source>
        <dbReference type="ARBA" id="ARBA00022448"/>
    </source>
</evidence>
<dbReference type="PANTHER" id="PTHR42771">
    <property type="entry name" value="IRON(3+)-HYDROXAMATE IMPORT ATP-BINDING PROTEIN FHUC"/>
    <property type="match status" value="1"/>
</dbReference>
<feature type="region of interest" description="Disordered" evidence="8">
    <location>
        <begin position="197"/>
        <end position="226"/>
    </location>
</feature>
<keyword evidence="4" id="KW-0410">Iron transport</keyword>
<evidence type="ECO:0000256" key="6">
    <source>
        <dbReference type="ARBA" id="ARBA00023065"/>
    </source>
</evidence>
<evidence type="ECO:0000256" key="1">
    <source>
        <dbReference type="ARBA" id="ARBA00004202"/>
    </source>
</evidence>
<accession>A0ABP8NXX3</accession>
<evidence type="ECO:0000256" key="5">
    <source>
        <dbReference type="ARBA" id="ARBA00023004"/>
    </source>
</evidence>
<proteinExistence type="predicted"/>